<dbReference type="GO" id="GO:0004148">
    <property type="term" value="F:dihydrolipoyl dehydrogenase (NADH) activity"/>
    <property type="evidence" value="ECO:0007669"/>
    <property type="project" value="UniProtKB-EC"/>
</dbReference>
<dbReference type="Gene3D" id="3.50.50.60">
    <property type="entry name" value="FAD/NAD(P)-binding domain"/>
    <property type="match status" value="2"/>
</dbReference>
<dbReference type="EMBL" id="JBDLBR010000005">
    <property type="protein sequence ID" value="MEN7538476.1"/>
    <property type="molecule type" value="Genomic_DNA"/>
</dbReference>
<protein>
    <submittedName>
        <fullName evidence="7">Dihydrolipoyl dehydrogenase</fullName>
        <ecNumber evidence="7">1.8.1.4</ecNumber>
    </submittedName>
</protein>
<evidence type="ECO:0000313" key="8">
    <source>
        <dbReference type="Proteomes" id="UP001484535"/>
    </source>
</evidence>
<gene>
    <name evidence="7" type="ORF">ABDJ38_14935</name>
</gene>
<dbReference type="InterPro" id="IPR004099">
    <property type="entry name" value="Pyr_nucl-diS_OxRdtase_dimer"/>
</dbReference>
<name>A0ABV0D0I3_9SPHN</name>
<dbReference type="EC" id="1.8.1.4" evidence="7"/>
<dbReference type="SUPFAM" id="SSF55424">
    <property type="entry name" value="FAD/NAD-linked reductases, dimerisation (C-terminal) domain"/>
    <property type="match status" value="1"/>
</dbReference>
<dbReference type="InterPro" id="IPR001100">
    <property type="entry name" value="Pyr_nuc-diS_OxRdtase"/>
</dbReference>
<accession>A0ABV0D0I3</accession>
<dbReference type="PRINTS" id="PR00368">
    <property type="entry name" value="FADPNR"/>
</dbReference>
<organism evidence="7 8">
    <name type="scientific">Aurantiacibacter flavus</name>
    <dbReference type="NCBI Taxonomy" id="3145232"/>
    <lineage>
        <taxon>Bacteria</taxon>
        <taxon>Pseudomonadati</taxon>
        <taxon>Pseudomonadota</taxon>
        <taxon>Alphaproteobacteria</taxon>
        <taxon>Sphingomonadales</taxon>
        <taxon>Erythrobacteraceae</taxon>
        <taxon>Aurantiacibacter</taxon>
    </lineage>
</organism>
<keyword evidence="3" id="KW-0285">Flavoprotein</keyword>
<evidence type="ECO:0000256" key="4">
    <source>
        <dbReference type="ARBA" id="ARBA00022827"/>
    </source>
</evidence>
<dbReference type="InterPro" id="IPR016156">
    <property type="entry name" value="FAD/NAD-linked_Rdtase_dimer_sf"/>
</dbReference>
<keyword evidence="8" id="KW-1185">Reference proteome</keyword>
<dbReference type="PANTHER" id="PTHR43014">
    <property type="entry name" value="MERCURIC REDUCTASE"/>
    <property type="match status" value="1"/>
</dbReference>
<dbReference type="PIRSF" id="PIRSF000350">
    <property type="entry name" value="Mercury_reductase_MerA"/>
    <property type="match status" value="1"/>
</dbReference>
<dbReference type="SUPFAM" id="SSF51905">
    <property type="entry name" value="FAD/NAD(P)-binding domain"/>
    <property type="match status" value="1"/>
</dbReference>
<evidence type="ECO:0000256" key="3">
    <source>
        <dbReference type="ARBA" id="ARBA00022630"/>
    </source>
</evidence>
<evidence type="ECO:0000313" key="7">
    <source>
        <dbReference type="EMBL" id="MEN7538476.1"/>
    </source>
</evidence>
<comment type="caution">
    <text evidence="7">The sequence shown here is derived from an EMBL/GenBank/DDBJ whole genome shotgun (WGS) entry which is preliminary data.</text>
</comment>
<feature type="domain" description="Pyridine nucleotide-disulphide oxidoreductase dimerisation" evidence="5">
    <location>
        <begin position="350"/>
        <end position="450"/>
    </location>
</feature>
<proteinExistence type="inferred from homology"/>
<dbReference type="PRINTS" id="PR00411">
    <property type="entry name" value="PNDRDTASEI"/>
</dbReference>
<dbReference type="RefSeq" id="WP_346785925.1">
    <property type="nucleotide sequence ID" value="NZ_JBDLBR010000005.1"/>
</dbReference>
<dbReference type="Pfam" id="PF07992">
    <property type="entry name" value="Pyr_redox_2"/>
    <property type="match status" value="1"/>
</dbReference>
<comment type="cofactor">
    <cofactor evidence="1">
        <name>FAD</name>
        <dbReference type="ChEBI" id="CHEBI:57692"/>
    </cofactor>
</comment>
<comment type="similarity">
    <text evidence="2">Belongs to the class-I pyridine nucleotide-disulfide oxidoreductase family.</text>
</comment>
<dbReference type="PANTHER" id="PTHR43014:SF4">
    <property type="entry name" value="PYRIDINE NUCLEOTIDE-DISULFIDE OXIDOREDUCTASE RCLA-RELATED"/>
    <property type="match status" value="1"/>
</dbReference>
<sequence>MTDSLKCDVAVIGAGTAGLAAERAARNNGATTLLIDPHFAGTLCATTGCMPSKLLIAAAEEAHRIERADTFGIIVGDIEIDGPAVMRRVRSERDRFARLTREGFDNIPDGIMIESRARFLGPNRLALADGREIEAKAIVIATGGEARLPPAYARLGSRALTHESIFEIEDLPRRLAVVGSGPIGLELAQAFARLGVEVALFDRADTLAKVRCQRVHRALLETVESELSVHLGCDVEPELSEEGVTIRWSANGGGNENGEEHFDLVLAAMGRPPALEGLDIDKAGLDCDEHGVPCHDRATMRCGDSAIFLAGDVAADLPLLHEASHDGAIAGRNAARFPAAIKTDRYVPFAITFTHPALATIGSAEDDGAITGTVDFSDQGRARVEARNRGVLTLYAAAPDGRLIGADLFAPAGEHLAHMLAWAIDTGMTASEMLERPFYHPTVEEGLKSALRTICAATPIPLPDDQDKGVPPGS</sequence>
<dbReference type="Gene3D" id="3.30.390.30">
    <property type="match status" value="1"/>
</dbReference>
<dbReference type="InterPro" id="IPR023753">
    <property type="entry name" value="FAD/NAD-binding_dom"/>
</dbReference>
<keyword evidence="7" id="KW-0560">Oxidoreductase</keyword>
<dbReference type="InterPro" id="IPR036188">
    <property type="entry name" value="FAD/NAD-bd_sf"/>
</dbReference>
<reference evidence="7 8" key="1">
    <citation type="submission" date="2024-05" db="EMBL/GenBank/DDBJ databases">
        <authorList>
            <person name="Park S."/>
        </authorList>
    </citation>
    <scope>NUCLEOTIDE SEQUENCE [LARGE SCALE GENOMIC DNA]</scope>
    <source>
        <strain evidence="7 8">DGU5</strain>
    </source>
</reference>
<evidence type="ECO:0000259" key="5">
    <source>
        <dbReference type="Pfam" id="PF02852"/>
    </source>
</evidence>
<keyword evidence="4" id="KW-0274">FAD</keyword>
<dbReference type="NCBIfam" id="NF004939">
    <property type="entry name" value="PRK06292.1-1"/>
    <property type="match status" value="1"/>
</dbReference>
<feature type="domain" description="FAD/NAD(P)-binding" evidence="6">
    <location>
        <begin position="8"/>
        <end position="327"/>
    </location>
</feature>
<evidence type="ECO:0000259" key="6">
    <source>
        <dbReference type="Pfam" id="PF07992"/>
    </source>
</evidence>
<evidence type="ECO:0000256" key="1">
    <source>
        <dbReference type="ARBA" id="ARBA00001974"/>
    </source>
</evidence>
<evidence type="ECO:0000256" key="2">
    <source>
        <dbReference type="ARBA" id="ARBA00007532"/>
    </source>
</evidence>
<dbReference type="Proteomes" id="UP001484535">
    <property type="component" value="Unassembled WGS sequence"/>
</dbReference>
<dbReference type="Pfam" id="PF02852">
    <property type="entry name" value="Pyr_redox_dim"/>
    <property type="match status" value="1"/>
</dbReference>